<gene>
    <name evidence="2" type="ORF">KFK09_021377</name>
</gene>
<protein>
    <submittedName>
        <fullName evidence="2">Uncharacterized protein</fullName>
    </submittedName>
</protein>
<dbReference type="AlphaFoldDB" id="A0A8T3ANI5"/>
<dbReference type="PANTHER" id="PTHR31721">
    <property type="entry name" value="OS06G0710300 PROTEIN"/>
    <property type="match status" value="1"/>
</dbReference>
<name>A0A8T3ANI5_DENNO</name>
<feature type="transmembrane region" description="Helical" evidence="1">
    <location>
        <begin position="207"/>
        <end position="227"/>
    </location>
</feature>
<feature type="transmembrane region" description="Helical" evidence="1">
    <location>
        <begin position="122"/>
        <end position="147"/>
    </location>
</feature>
<dbReference type="OrthoDB" id="1912077at2759"/>
<dbReference type="PANTHER" id="PTHR31721:SF3">
    <property type="entry name" value="EXPRESSED PROTEIN"/>
    <property type="match status" value="1"/>
</dbReference>
<dbReference type="InterPro" id="IPR005134">
    <property type="entry name" value="UPF0114"/>
</dbReference>
<dbReference type="Pfam" id="PF03350">
    <property type="entry name" value="UPF0114"/>
    <property type="match status" value="1"/>
</dbReference>
<keyword evidence="1" id="KW-1133">Transmembrane helix</keyword>
<feature type="transmembrane region" description="Helical" evidence="1">
    <location>
        <begin position="264"/>
        <end position="284"/>
    </location>
</feature>
<feature type="transmembrane region" description="Helical" evidence="1">
    <location>
        <begin position="176"/>
        <end position="195"/>
    </location>
</feature>
<sequence>MAASTISLHFHLFPSSPSLYLPQSNDEYLFYEKGKSRVLWKLLKKKKKMAEASQAIRAAGFAAGMISVEKKKMTVREEGLVSVFKSLVEQINGALHYFRARSFCWYLNPQVLLEKVIMNCRFFTLIGVFGSLVGSVLCFIEGCFLILKSYFEYFFTIWKGLDQGDVLHLILEASDMFLVGTAMLVFGMGLYSMFIEDREIPRRRKGLLANGSNLFGLFHLQMLPAWMQMKSVAEANSRIGHAVVMLLQAGMVEKLKGVSVVNGMDLGCFAAAIFTASATVFLLAHLHSNRTKLKNDNIRI</sequence>
<evidence type="ECO:0000313" key="3">
    <source>
        <dbReference type="Proteomes" id="UP000829196"/>
    </source>
</evidence>
<accession>A0A8T3ANI5</accession>
<dbReference type="Proteomes" id="UP000829196">
    <property type="component" value="Unassembled WGS sequence"/>
</dbReference>
<comment type="caution">
    <text evidence="2">The sequence shown here is derived from an EMBL/GenBank/DDBJ whole genome shotgun (WGS) entry which is preliminary data.</text>
</comment>
<keyword evidence="1" id="KW-0812">Transmembrane</keyword>
<keyword evidence="1" id="KW-0472">Membrane</keyword>
<evidence type="ECO:0000313" key="2">
    <source>
        <dbReference type="EMBL" id="KAI0498136.1"/>
    </source>
</evidence>
<organism evidence="2 3">
    <name type="scientific">Dendrobium nobile</name>
    <name type="common">Orchid</name>
    <dbReference type="NCBI Taxonomy" id="94219"/>
    <lineage>
        <taxon>Eukaryota</taxon>
        <taxon>Viridiplantae</taxon>
        <taxon>Streptophyta</taxon>
        <taxon>Embryophyta</taxon>
        <taxon>Tracheophyta</taxon>
        <taxon>Spermatophyta</taxon>
        <taxon>Magnoliopsida</taxon>
        <taxon>Liliopsida</taxon>
        <taxon>Asparagales</taxon>
        <taxon>Orchidaceae</taxon>
        <taxon>Epidendroideae</taxon>
        <taxon>Malaxideae</taxon>
        <taxon>Dendrobiinae</taxon>
        <taxon>Dendrobium</taxon>
    </lineage>
</organism>
<dbReference type="EMBL" id="JAGYWB010000015">
    <property type="protein sequence ID" value="KAI0498136.1"/>
    <property type="molecule type" value="Genomic_DNA"/>
</dbReference>
<reference evidence="2" key="1">
    <citation type="journal article" date="2022" name="Front. Genet.">
        <title>Chromosome-Scale Assembly of the Dendrobium nobile Genome Provides Insights Into the Molecular Mechanism of the Biosynthesis of the Medicinal Active Ingredient of Dendrobium.</title>
        <authorList>
            <person name="Xu Q."/>
            <person name="Niu S.-C."/>
            <person name="Li K.-L."/>
            <person name="Zheng P.-J."/>
            <person name="Zhang X.-J."/>
            <person name="Jia Y."/>
            <person name="Liu Y."/>
            <person name="Niu Y.-X."/>
            <person name="Yu L.-H."/>
            <person name="Chen D.-F."/>
            <person name="Zhang G.-Q."/>
        </authorList>
    </citation>
    <scope>NUCLEOTIDE SEQUENCE</scope>
    <source>
        <tissue evidence="2">Leaf</tissue>
    </source>
</reference>
<keyword evidence="3" id="KW-1185">Reference proteome</keyword>
<evidence type="ECO:0000256" key="1">
    <source>
        <dbReference type="SAM" id="Phobius"/>
    </source>
</evidence>
<proteinExistence type="predicted"/>